<dbReference type="GO" id="GO:0016853">
    <property type="term" value="F:isomerase activity"/>
    <property type="evidence" value="ECO:0007669"/>
    <property type="project" value="UniProtKB-KW"/>
</dbReference>
<comment type="caution">
    <text evidence="2">The sequence shown here is derived from an EMBL/GenBank/DDBJ whole genome shotgun (WGS) entry which is preliminary data.</text>
</comment>
<sequence length="269" mass="28792">MNVFEAALCTVTFRKLPADEIVALAAKARLAAIEWAGDVHVPPGDTATARTVRRLCESAGLKTSYGSYVAPPSDDLSALAPALATAVALGASNIRIWPGTRQRDSRVYSPEERRTVANVIRDMAAEAARHGVTVSLEYHPQSLTDETGSALSLIEAVAHPNVYLYWQPRPGLPLDDAVTEIARIGEHISHVHVFAWDGDRNRLPLASAADYWQTALAAMPPSRWTGRRFAMLEFVAGDDPGAFLADAATLRKILEAEFPPGASAIAGGG</sequence>
<feature type="domain" description="Xylose isomerase-like TIM barrel" evidence="1">
    <location>
        <begin position="23"/>
        <end position="197"/>
    </location>
</feature>
<keyword evidence="2" id="KW-0413">Isomerase</keyword>
<dbReference type="EMBL" id="NJGD01000031">
    <property type="protein sequence ID" value="PJR09265.1"/>
    <property type="molecule type" value="Genomic_DNA"/>
</dbReference>
<evidence type="ECO:0000313" key="2">
    <source>
        <dbReference type="EMBL" id="PJR09265.1"/>
    </source>
</evidence>
<dbReference type="Proteomes" id="UP000231987">
    <property type="component" value="Unassembled WGS sequence"/>
</dbReference>
<gene>
    <name evidence="2" type="ORF">CEJ86_31415</name>
</gene>
<dbReference type="Gene3D" id="3.20.20.150">
    <property type="entry name" value="Divalent-metal-dependent TIM barrel enzymes"/>
    <property type="match status" value="1"/>
</dbReference>
<name>A0A2J0YTI0_RHIML</name>
<dbReference type="SUPFAM" id="SSF51658">
    <property type="entry name" value="Xylose isomerase-like"/>
    <property type="match status" value="1"/>
</dbReference>
<proteinExistence type="predicted"/>
<organism evidence="2 3">
    <name type="scientific">Rhizobium meliloti</name>
    <name type="common">Ensifer meliloti</name>
    <name type="synonym">Sinorhizobium meliloti</name>
    <dbReference type="NCBI Taxonomy" id="382"/>
    <lineage>
        <taxon>Bacteria</taxon>
        <taxon>Pseudomonadati</taxon>
        <taxon>Pseudomonadota</taxon>
        <taxon>Alphaproteobacteria</taxon>
        <taxon>Hyphomicrobiales</taxon>
        <taxon>Rhizobiaceae</taxon>
        <taxon>Sinorhizobium/Ensifer group</taxon>
        <taxon>Sinorhizobium</taxon>
    </lineage>
</organism>
<evidence type="ECO:0000313" key="3">
    <source>
        <dbReference type="Proteomes" id="UP000231987"/>
    </source>
</evidence>
<dbReference type="RefSeq" id="WP_100674895.1">
    <property type="nucleotide sequence ID" value="NZ_NJGD01000031.1"/>
</dbReference>
<dbReference type="InterPro" id="IPR013022">
    <property type="entry name" value="Xyl_isomerase-like_TIM-brl"/>
</dbReference>
<dbReference type="PANTHER" id="PTHR12110:SF41">
    <property type="entry name" value="INOSOSE DEHYDRATASE"/>
    <property type="match status" value="1"/>
</dbReference>
<dbReference type="InterPro" id="IPR036237">
    <property type="entry name" value="Xyl_isomerase-like_sf"/>
</dbReference>
<dbReference type="PANTHER" id="PTHR12110">
    <property type="entry name" value="HYDROXYPYRUVATE ISOMERASE"/>
    <property type="match status" value="1"/>
</dbReference>
<dbReference type="AlphaFoldDB" id="A0A2J0YTI0"/>
<accession>A0A2J0YTI0</accession>
<protein>
    <submittedName>
        <fullName evidence="2">Xylose isomerase</fullName>
    </submittedName>
</protein>
<reference evidence="2 3" key="1">
    <citation type="submission" date="2017-06" db="EMBL/GenBank/DDBJ databases">
        <title>Ensifer strains isolated from leguminous trees and herbs display diverse denitrification phenotypes with some acting as strong N2O sinks.</title>
        <authorList>
            <person name="Woliy K."/>
            <person name="Mania D."/>
            <person name="Bakken L.R."/>
            <person name="Frostegard A."/>
        </authorList>
    </citation>
    <scope>NUCLEOTIDE SEQUENCE [LARGE SCALE GENOMIC DNA]</scope>
    <source>
        <strain evidence="2 3">AC50a</strain>
    </source>
</reference>
<dbReference type="InterPro" id="IPR050312">
    <property type="entry name" value="IolE/XylAMocC-like"/>
</dbReference>
<dbReference type="Pfam" id="PF01261">
    <property type="entry name" value="AP_endonuc_2"/>
    <property type="match status" value="1"/>
</dbReference>
<evidence type="ECO:0000259" key="1">
    <source>
        <dbReference type="Pfam" id="PF01261"/>
    </source>
</evidence>